<accession>A0AAN6MC98</accession>
<comment type="caution">
    <text evidence="1">The sequence shown here is derived from an EMBL/GenBank/DDBJ whole genome shotgun (WGS) entry which is preliminary data.</text>
</comment>
<sequence length="344" mass="38524">MPQPPLHLGALPPEVFDKLFSELDAIHSLASFILTARFVYHRFRPRRETILFRVLQNELGPALPDARFLFVFPYADPADDEHYYDWLYVMAAVYRDMLPRPKGLGVLRDPEGGGALLDRLTALCRTLHHINFLADTYTTMLLTSFSAAGGDGTAATAPLSRAERRRVVRAFYRWQVVSNAWASTRRPAYWEIHDSNVFSSTSSTGAQRTGLLAVFDPWEMQQIDHANYFVLQLCRALVFRAEEAGEAGQGIREISPRQFADLHAHDDHLVRYLRAHPALTKAALADPQPGQTPQQDERVRKECRLGGGMRCGGTMSSGMTAGWRIYPGWSRSGTTGMITGTMAV</sequence>
<dbReference type="EMBL" id="MU855994">
    <property type="protein sequence ID" value="KAK3898135.1"/>
    <property type="molecule type" value="Genomic_DNA"/>
</dbReference>
<gene>
    <name evidence="1" type="ORF">C8A05DRAFT_47461</name>
</gene>
<keyword evidence="2" id="KW-1185">Reference proteome</keyword>
<organism evidence="1 2">
    <name type="scientific">Staphylotrichum tortipilum</name>
    <dbReference type="NCBI Taxonomy" id="2831512"/>
    <lineage>
        <taxon>Eukaryota</taxon>
        <taxon>Fungi</taxon>
        <taxon>Dikarya</taxon>
        <taxon>Ascomycota</taxon>
        <taxon>Pezizomycotina</taxon>
        <taxon>Sordariomycetes</taxon>
        <taxon>Sordariomycetidae</taxon>
        <taxon>Sordariales</taxon>
        <taxon>Chaetomiaceae</taxon>
        <taxon>Staphylotrichum</taxon>
    </lineage>
</organism>
<proteinExistence type="predicted"/>
<dbReference type="Proteomes" id="UP001303889">
    <property type="component" value="Unassembled WGS sequence"/>
</dbReference>
<name>A0AAN6MC98_9PEZI</name>
<dbReference type="AlphaFoldDB" id="A0AAN6MC98"/>
<protein>
    <submittedName>
        <fullName evidence="1">Uncharacterized protein</fullName>
    </submittedName>
</protein>
<evidence type="ECO:0000313" key="2">
    <source>
        <dbReference type="Proteomes" id="UP001303889"/>
    </source>
</evidence>
<evidence type="ECO:0000313" key="1">
    <source>
        <dbReference type="EMBL" id="KAK3898135.1"/>
    </source>
</evidence>
<reference evidence="1" key="1">
    <citation type="journal article" date="2023" name="Mol. Phylogenet. Evol.">
        <title>Genome-scale phylogeny and comparative genomics of the fungal order Sordariales.</title>
        <authorList>
            <person name="Hensen N."/>
            <person name="Bonometti L."/>
            <person name="Westerberg I."/>
            <person name="Brannstrom I.O."/>
            <person name="Guillou S."/>
            <person name="Cros-Aarteil S."/>
            <person name="Calhoun S."/>
            <person name="Haridas S."/>
            <person name="Kuo A."/>
            <person name="Mondo S."/>
            <person name="Pangilinan J."/>
            <person name="Riley R."/>
            <person name="LaButti K."/>
            <person name="Andreopoulos B."/>
            <person name="Lipzen A."/>
            <person name="Chen C."/>
            <person name="Yan M."/>
            <person name="Daum C."/>
            <person name="Ng V."/>
            <person name="Clum A."/>
            <person name="Steindorff A."/>
            <person name="Ohm R.A."/>
            <person name="Martin F."/>
            <person name="Silar P."/>
            <person name="Natvig D.O."/>
            <person name="Lalanne C."/>
            <person name="Gautier V."/>
            <person name="Ament-Velasquez S.L."/>
            <person name="Kruys A."/>
            <person name="Hutchinson M.I."/>
            <person name="Powell A.J."/>
            <person name="Barry K."/>
            <person name="Miller A.N."/>
            <person name="Grigoriev I.V."/>
            <person name="Debuchy R."/>
            <person name="Gladieux P."/>
            <person name="Hiltunen Thoren M."/>
            <person name="Johannesson H."/>
        </authorList>
    </citation>
    <scope>NUCLEOTIDE SEQUENCE</scope>
    <source>
        <strain evidence="1">CBS 103.79</strain>
    </source>
</reference>
<reference evidence="1" key="2">
    <citation type="submission" date="2023-05" db="EMBL/GenBank/DDBJ databases">
        <authorList>
            <consortium name="Lawrence Berkeley National Laboratory"/>
            <person name="Steindorff A."/>
            <person name="Hensen N."/>
            <person name="Bonometti L."/>
            <person name="Westerberg I."/>
            <person name="Brannstrom I.O."/>
            <person name="Guillou S."/>
            <person name="Cros-Aarteil S."/>
            <person name="Calhoun S."/>
            <person name="Haridas S."/>
            <person name="Kuo A."/>
            <person name="Mondo S."/>
            <person name="Pangilinan J."/>
            <person name="Riley R."/>
            <person name="Labutti K."/>
            <person name="Andreopoulos B."/>
            <person name="Lipzen A."/>
            <person name="Chen C."/>
            <person name="Yanf M."/>
            <person name="Daum C."/>
            <person name="Ng V."/>
            <person name="Clum A."/>
            <person name="Ohm R."/>
            <person name="Martin F."/>
            <person name="Silar P."/>
            <person name="Natvig D."/>
            <person name="Lalanne C."/>
            <person name="Gautier V."/>
            <person name="Ament-Velasquez S.L."/>
            <person name="Kruys A."/>
            <person name="Hutchinson M.I."/>
            <person name="Powell A.J."/>
            <person name="Barry K."/>
            <person name="Miller A.N."/>
            <person name="Grigoriev I.V."/>
            <person name="Debuchy R."/>
            <person name="Gladieux P."/>
            <person name="Thoren M.H."/>
            <person name="Johannesson H."/>
        </authorList>
    </citation>
    <scope>NUCLEOTIDE SEQUENCE</scope>
    <source>
        <strain evidence="1">CBS 103.79</strain>
    </source>
</reference>